<evidence type="ECO:0000256" key="2">
    <source>
        <dbReference type="ARBA" id="ARBA00022448"/>
    </source>
</evidence>
<keyword evidence="8" id="KW-0732">Signal</keyword>
<dbReference type="InterPro" id="IPR037066">
    <property type="entry name" value="Plug_dom_sf"/>
</dbReference>
<evidence type="ECO:0000259" key="9">
    <source>
        <dbReference type="Pfam" id="PF07715"/>
    </source>
</evidence>
<dbReference type="GO" id="GO:0009279">
    <property type="term" value="C:cell outer membrane"/>
    <property type="evidence" value="ECO:0007669"/>
    <property type="project" value="UniProtKB-SubCell"/>
</dbReference>
<dbReference type="EMBL" id="NFII01000020">
    <property type="protein sequence ID" value="OUN99331.1"/>
    <property type="molecule type" value="Genomic_DNA"/>
</dbReference>
<dbReference type="NCBIfam" id="TIGR04057">
    <property type="entry name" value="SusC_RagA_signa"/>
    <property type="match status" value="1"/>
</dbReference>
<dbReference type="FunFam" id="2.170.130.10:FF:000008">
    <property type="entry name" value="SusC/RagA family TonB-linked outer membrane protein"/>
    <property type="match status" value="1"/>
</dbReference>
<dbReference type="AlphaFoldDB" id="A0A1Y3YPL6"/>
<gene>
    <name evidence="10" type="ORF">B5F97_15900</name>
</gene>
<comment type="subcellular location">
    <subcellularLocation>
        <location evidence="1 7">Cell outer membrane</location>
        <topology evidence="1 7">Multi-pass membrane protein</topology>
    </subcellularLocation>
</comment>
<dbReference type="InterPro" id="IPR023996">
    <property type="entry name" value="TonB-dep_OMP_SusC/RagA"/>
</dbReference>
<evidence type="ECO:0000256" key="8">
    <source>
        <dbReference type="SAM" id="SignalP"/>
    </source>
</evidence>
<comment type="caution">
    <text evidence="10">The sequence shown here is derived from an EMBL/GenBank/DDBJ whole genome shotgun (WGS) entry which is preliminary data.</text>
</comment>
<dbReference type="InterPro" id="IPR023997">
    <property type="entry name" value="TonB-dep_OMP_SusC/RagA_CS"/>
</dbReference>
<dbReference type="Pfam" id="PF07715">
    <property type="entry name" value="Plug"/>
    <property type="match status" value="1"/>
</dbReference>
<keyword evidence="5 7" id="KW-0472">Membrane</keyword>
<evidence type="ECO:0000256" key="5">
    <source>
        <dbReference type="ARBA" id="ARBA00023136"/>
    </source>
</evidence>
<protein>
    <submittedName>
        <fullName evidence="10">SusC/RagA family TonB-linked outer membrane protein</fullName>
    </submittedName>
</protein>
<feature type="chain" id="PRO_5013006057" evidence="8">
    <location>
        <begin position="29"/>
        <end position="1067"/>
    </location>
</feature>
<keyword evidence="4 7" id="KW-0812">Transmembrane</keyword>
<accession>A0A1Y3YPL6</accession>
<dbReference type="FunFam" id="2.60.40.1120:FF:000003">
    <property type="entry name" value="Outer membrane protein Omp121"/>
    <property type="match status" value="1"/>
</dbReference>
<dbReference type="Gene3D" id="2.40.170.20">
    <property type="entry name" value="TonB-dependent receptor, beta-barrel domain"/>
    <property type="match status" value="1"/>
</dbReference>
<dbReference type="NCBIfam" id="TIGR04056">
    <property type="entry name" value="OMP_RagA_SusC"/>
    <property type="match status" value="1"/>
</dbReference>
<evidence type="ECO:0000313" key="11">
    <source>
        <dbReference type="Proteomes" id="UP000195386"/>
    </source>
</evidence>
<feature type="domain" description="TonB-dependent receptor plug" evidence="9">
    <location>
        <begin position="122"/>
        <end position="232"/>
    </location>
</feature>
<dbReference type="PROSITE" id="PS52016">
    <property type="entry name" value="TONB_DEPENDENT_REC_3"/>
    <property type="match status" value="1"/>
</dbReference>
<comment type="similarity">
    <text evidence="7">Belongs to the TonB-dependent receptor family.</text>
</comment>
<dbReference type="Proteomes" id="UP000195386">
    <property type="component" value="Unassembled WGS sequence"/>
</dbReference>
<name>A0A1Y3YPL6_9BACE</name>
<evidence type="ECO:0000313" key="10">
    <source>
        <dbReference type="EMBL" id="OUN99331.1"/>
    </source>
</evidence>
<dbReference type="SUPFAM" id="SSF49464">
    <property type="entry name" value="Carboxypeptidase regulatory domain-like"/>
    <property type="match status" value="1"/>
</dbReference>
<reference evidence="11" key="1">
    <citation type="submission" date="2017-04" db="EMBL/GenBank/DDBJ databases">
        <title>Function of individual gut microbiota members based on whole genome sequencing of pure cultures obtained from chicken caecum.</title>
        <authorList>
            <person name="Medvecky M."/>
            <person name="Cejkova D."/>
            <person name="Polansky O."/>
            <person name="Karasova D."/>
            <person name="Kubasova T."/>
            <person name="Cizek A."/>
            <person name="Rychlik I."/>
        </authorList>
    </citation>
    <scope>NUCLEOTIDE SEQUENCE [LARGE SCALE GENOMIC DNA]</scope>
    <source>
        <strain evidence="11">An43</strain>
    </source>
</reference>
<keyword evidence="6 7" id="KW-0998">Cell outer membrane</keyword>
<proteinExistence type="inferred from homology"/>
<evidence type="ECO:0000256" key="6">
    <source>
        <dbReference type="ARBA" id="ARBA00023237"/>
    </source>
</evidence>
<sequence>MEKYKKMILRRSQCVLLALFFSISAVWAQTFSVSGIVTDGTQAPMPGVTVSVKGDKIGAVTDVNGRYNISVPDRSSVLVFSFIGFTTQEIKVGSKKQINVELQEDAMMLDEVVAIGYGSVKKSDLTGSVAKVDMEDLTKAAVASFDQALAGRISGVQVVSTDGRPGASTNIVIRGSNTISDTSDGSPLYVIDGFPTSDPNLAAYNPNDIESIDVLKDASATAIYGARGANGVIIVKTKRGKEAPPTVTYDGYFSWQTEPQFLKLMNAYDFVKLQIELDETSEQYLKSTYLSYDESLGRYQRLDDYKNRKAYNWQDILLDGAPYTSHHVSLSGGTQRTKYSASASYFYQKGTLTRSQYNSFRARVTLDQQLSKNVTIGTTVNYSNNKTQGANPSESHGGWSCSHYLFYSILGYRPLTYNVDQDLLNEAFDPNISGANDYRYNPVKTVQNEENENVNRSLNMNAYFNWKITKNLEFRATGSLNSSIIRSYSFNNSNTYWGDEQYQPDKQNGSFNYTEYNNWSNDYTLTYRTNKKGHNIMGMLGASLSGNQYQRLGGSSSLVPWEELGLWGIDQGTAKRTMAEKTEQHMMSFFARANYDWKSRYLFTGTIRADGSSRLIYHKWGYFPSVSGAWRVSEEKFMKKSRKWLSNLKLRVGWGITGNNGTEVNYPSHLLYAGNENYAFGGVMNPAIYPKQLANRDLKWESTYQTNIGIDLGFFNNRISAVVDWYLKDTKDLLLYADTPPSIGYERVQQNVGSVRNTGMEFNISTVNLKGGKNRLKWTTSFNISFNKNEVTALSNGQLSRVVGIRYPELRDMYIAKVGHPLSEMYGYVFDGIYQYEDFNEIAPNVFVLKQGIPDNGRKRSEIRPGDPKLKDINGDGKITTDDRTIIGHGLPIHIGGFTNTFEYRGFDLSVFFQWSYGNDLINYNRKLLEELRGGHTNQLATAVNHWTPRTVNADGTVTEGNYTNYLWAPTRGFYEPGFNTNREVEDASVLRLKTIQLGYNFPSKWLKKSGIKSFRIYLSGQDLITWTKYSGYDPEVSTRNSSMTRGFDYSAYPRSATYTVGVKMSI</sequence>
<keyword evidence="2 7" id="KW-0813">Transport</keyword>
<dbReference type="InterPro" id="IPR012910">
    <property type="entry name" value="Plug_dom"/>
</dbReference>
<dbReference type="SUPFAM" id="SSF56935">
    <property type="entry name" value="Porins"/>
    <property type="match status" value="1"/>
</dbReference>
<dbReference type="Pfam" id="PF13715">
    <property type="entry name" value="CarbopepD_reg_2"/>
    <property type="match status" value="1"/>
</dbReference>
<evidence type="ECO:0000256" key="7">
    <source>
        <dbReference type="PROSITE-ProRule" id="PRU01360"/>
    </source>
</evidence>
<evidence type="ECO:0000256" key="1">
    <source>
        <dbReference type="ARBA" id="ARBA00004571"/>
    </source>
</evidence>
<dbReference type="Gene3D" id="2.170.130.10">
    <property type="entry name" value="TonB-dependent receptor, plug domain"/>
    <property type="match status" value="1"/>
</dbReference>
<evidence type="ECO:0000256" key="4">
    <source>
        <dbReference type="ARBA" id="ARBA00022692"/>
    </source>
</evidence>
<keyword evidence="3 7" id="KW-1134">Transmembrane beta strand</keyword>
<dbReference type="InterPro" id="IPR008969">
    <property type="entry name" value="CarboxyPept-like_regulatory"/>
</dbReference>
<dbReference type="InterPro" id="IPR036942">
    <property type="entry name" value="Beta-barrel_TonB_sf"/>
</dbReference>
<organism evidence="10 11">
    <name type="scientific">Bacteroides clarus</name>
    <dbReference type="NCBI Taxonomy" id="626929"/>
    <lineage>
        <taxon>Bacteria</taxon>
        <taxon>Pseudomonadati</taxon>
        <taxon>Bacteroidota</taxon>
        <taxon>Bacteroidia</taxon>
        <taxon>Bacteroidales</taxon>
        <taxon>Bacteroidaceae</taxon>
        <taxon>Bacteroides</taxon>
    </lineage>
</organism>
<evidence type="ECO:0000256" key="3">
    <source>
        <dbReference type="ARBA" id="ARBA00022452"/>
    </source>
</evidence>
<dbReference type="Gene3D" id="2.60.40.1120">
    <property type="entry name" value="Carboxypeptidase-like, regulatory domain"/>
    <property type="match status" value="1"/>
</dbReference>
<feature type="signal peptide" evidence="8">
    <location>
        <begin position="1"/>
        <end position="28"/>
    </location>
</feature>
<dbReference type="InterPro" id="IPR039426">
    <property type="entry name" value="TonB-dep_rcpt-like"/>
</dbReference>